<proteinExistence type="predicted"/>
<protein>
    <submittedName>
        <fullName evidence="1">Uncharacterized protein</fullName>
    </submittedName>
</protein>
<organism evidence="1 2">
    <name type="scientific">Araneus ventricosus</name>
    <name type="common">Orbweaver spider</name>
    <name type="synonym">Epeira ventricosa</name>
    <dbReference type="NCBI Taxonomy" id="182803"/>
    <lineage>
        <taxon>Eukaryota</taxon>
        <taxon>Metazoa</taxon>
        <taxon>Ecdysozoa</taxon>
        <taxon>Arthropoda</taxon>
        <taxon>Chelicerata</taxon>
        <taxon>Arachnida</taxon>
        <taxon>Araneae</taxon>
        <taxon>Araneomorphae</taxon>
        <taxon>Entelegynae</taxon>
        <taxon>Araneoidea</taxon>
        <taxon>Araneidae</taxon>
        <taxon>Araneus</taxon>
    </lineage>
</organism>
<keyword evidence="2" id="KW-1185">Reference proteome</keyword>
<gene>
    <name evidence="1" type="ORF">AVEN_145554_1</name>
</gene>
<comment type="caution">
    <text evidence="1">The sequence shown here is derived from an EMBL/GenBank/DDBJ whole genome shotgun (WGS) entry which is preliminary data.</text>
</comment>
<dbReference type="Proteomes" id="UP000499080">
    <property type="component" value="Unassembled WGS sequence"/>
</dbReference>
<name>A0A4Y2CV56_ARAVE</name>
<feature type="non-terminal residue" evidence="1">
    <location>
        <position position="1"/>
    </location>
</feature>
<reference evidence="1 2" key="1">
    <citation type="journal article" date="2019" name="Sci. Rep.">
        <title>Orb-weaving spider Araneus ventricosus genome elucidates the spidroin gene catalogue.</title>
        <authorList>
            <person name="Kono N."/>
            <person name="Nakamura H."/>
            <person name="Ohtoshi R."/>
            <person name="Moran D.A.P."/>
            <person name="Shinohara A."/>
            <person name="Yoshida Y."/>
            <person name="Fujiwara M."/>
            <person name="Mori M."/>
            <person name="Tomita M."/>
            <person name="Arakawa K."/>
        </authorList>
    </citation>
    <scope>NUCLEOTIDE SEQUENCE [LARGE SCALE GENOMIC DNA]</scope>
</reference>
<accession>A0A4Y2CV56</accession>
<evidence type="ECO:0000313" key="2">
    <source>
        <dbReference type="Proteomes" id="UP000499080"/>
    </source>
</evidence>
<dbReference type="AlphaFoldDB" id="A0A4Y2CV56"/>
<sequence length="56" mass="6160">KKWGTVALSTPPRVAATVEWNTSEGPVGVLLQTWKAASQKCKSYGWEESFTSLSME</sequence>
<evidence type="ECO:0000313" key="1">
    <source>
        <dbReference type="EMBL" id="GBM07155.1"/>
    </source>
</evidence>
<dbReference type="EMBL" id="BGPR01087448">
    <property type="protein sequence ID" value="GBM07155.1"/>
    <property type="molecule type" value="Genomic_DNA"/>
</dbReference>